<organism evidence="1 2">
    <name type="scientific">Panagrolaimus sp. JU765</name>
    <dbReference type="NCBI Taxonomy" id="591449"/>
    <lineage>
        <taxon>Eukaryota</taxon>
        <taxon>Metazoa</taxon>
        <taxon>Ecdysozoa</taxon>
        <taxon>Nematoda</taxon>
        <taxon>Chromadorea</taxon>
        <taxon>Rhabditida</taxon>
        <taxon>Tylenchina</taxon>
        <taxon>Panagrolaimomorpha</taxon>
        <taxon>Panagrolaimoidea</taxon>
        <taxon>Panagrolaimidae</taxon>
        <taxon>Panagrolaimus</taxon>
    </lineage>
</organism>
<reference evidence="2" key="1">
    <citation type="submission" date="2022-11" db="UniProtKB">
        <authorList>
            <consortium name="WormBaseParasite"/>
        </authorList>
    </citation>
    <scope>IDENTIFICATION</scope>
</reference>
<accession>A0AC34Q288</accession>
<dbReference type="Proteomes" id="UP000887576">
    <property type="component" value="Unplaced"/>
</dbReference>
<evidence type="ECO:0000313" key="1">
    <source>
        <dbReference type="Proteomes" id="UP000887576"/>
    </source>
</evidence>
<protein>
    <submittedName>
        <fullName evidence="2">Protein kinase domain-containing protein</fullName>
    </submittedName>
</protein>
<sequence length="166" mass="18745">MVNFCVKFADSSLLENLLPLPKKDDKIHRNREEEVQIFVKQLLTALQYMHDRNIVHLDLRPEVVLLQDDHLKLADFGQSRHLLAGKVHGEIQGSPEFVSPEIALGEMVTLSTDMWSVGVLTYVLLTGKSPFLGDNDDETLSNVVHGDVNFDIPEFNHVSPEAKNFL</sequence>
<name>A0AC34Q288_9BILA</name>
<proteinExistence type="predicted"/>
<evidence type="ECO:0000313" key="2">
    <source>
        <dbReference type="WBParaSite" id="JU765_v2.g1215.t1"/>
    </source>
</evidence>
<dbReference type="WBParaSite" id="JU765_v2.g1215.t1">
    <property type="protein sequence ID" value="JU765_v2.g1215.t1"/>
    <property type="gene ID" value="JU765_v2.g1215"/>
</dbReference>